<accession>A0A917IM91</accession>
<evidence type="ECO:0000259" key="1">
    <source>
        <dbReference type="Pfam" id="PF04773"/>
    </source>
</evidence>
<sequence length="154" mass="17495">MFTSCSQPGFAYKGKIPRPVKNITLNDSSSVWLQKDTRITTADAYPQKRELEIDGDLFMDVPDNSTPLIIRTRLLKLTVNGKAAFRVIAFAKEDGEEVQVINGHILVDKNYESPFNEQDTLRNNQMVMINKTIDLMEKEKFDATDLAAWRAALK</sequence>
<proteinExistence type="predicted"/>
<dbReference type="EMBL" id="BMIB01000001">
    <property type="protein sequence ID" value="GGH56708.1"/>
    <property type="molecule type" value="Genomic_DNA"/>
</dbReference>
<feature type="domain" description="FecR protein" evidence="1">
    <location>
        <begin position="22"/>
        <end position="105"/>
    </location>
</feature>
<name>A0A917IM91_9BACT</name>
<comment type="caution">
    <text evidence="2">The sequence shown here is derived from an EMBL/GenBank/DDBJ whole genome shotgun (WGS) entry which is preliminary data.</text>
</comment>
<keyword evidence="3" id="KW-1185">Reference proteome</keyword>
<reference evidence="2" key="1">
    <citation type="journal article" date="2014" name="Int. J. Syst. Evol. Microbiol.">
        <title>Complete genome sequence of Corynebacterium casei LMG S-19264T (=DSM 44701T), isolated from a smear-ripened cheese.</title>
        <authorList>
            <consortium name="US DOE Joint Genome Institute (JGI-PGF)"/>
            <person name="Walter F."/>
            <person name="Albersmeier A."/>
            <person name="Kalinowski J."/>
            <person name="Ruckert C."/>
        </authorList>
    </citation>
    <scope>NUCLEOTIDE SEQUENCE</scope>
    <source>
        <strain evidence="2">CGMCC 1.15290</strain>
    </source>
</reference>
<evidence type="ECO:0000313" key="2">
    <source>
        <dbReference type="EMBL" id="GGH56708.1"/>
    </source>
</evidence>
<dbReference type="AlphaFoldDB" id="A0A917IM91"/>
<reference evidence="2" key="2">
    <citation type="submission" date="2020-09" db="EMBL/GenBank/DDBJ databases">
        <authorList>
            <person name="Sun Q."/>
            <person name="Zhou Y."/>
        </authorList>
    </citation>
    <scope>NUCLEOTIDE SEQUENCE</scope>
    <source>
        <strain evidence="2">CGMCC 1.15290</strain>
    </source>
</reference>
<evidence type="ECO:0000313" key="3">
    <source>
        <dbReference type="Proteomes" id="UP000627292"/>
    </source>
</evidence>
<dbReference type="Proteomes" id="UP000627292">
    <property type="component" value="Unassembled WGS sequence"/>
</dbReference>
<dbReference type="Gene3D" id="2.60.120.1440">
    <property type="match status" value="1"/>
</dbReference>
<dbReference type="Pfam" id="PF04773">
    <property type="entry name" value="FecR"/>
    <property type="match status" value="1"/>
</dbReference>
<protein>
    <recommendedName>
        <fullName evidence="1">FecR protein domain-containing protein</fullName>
    </recommendedName>
</protein>
<gene>
    <name evidence="2" type="ORF">GCM10011379_00600</name>
</gene>
<dbReference type="InterPro" id="IPR006860">
    <property type="entry name" value="FecR"/>
</dbReference>
<organism evidence="2 3">
    <name type="scientific">Filimonas zeae</name>
    <dbReference type="NCBI Taxonomy" id="1737353"/>
    <lineage>
        <taxon>Bacteria</taxon>
        <taxon>Pseudomonadati</taxon>
        <taxon>Bacteroidota</taxon>
        <taxon>Chitinophagia</taxon>
        <taxon>Chitinophagales</taxon>
        <taxon>Chitinophagaceae</taxon>
        <taxon>Filimonas</taxon>
    </lineage>
</organism>